<protein>
    <submittedName>
        <fullName evidence="1">Uncharacterized protein</fullName>
    </submittedName>
</protein>
<dbReference type="AlphaFoldDB" id="A0A6C0DGN4"/>
<evidence type="ECO:0000313" key="1">
    <source>
        <dbReference type="EMBL" id="QHT15551.1"/>
    </source>
</evidence>
<reference evidence="1" key="1">
    <citation type="journal article" date="2020" name="Nature">
        <title>Giant virus diversity and host interactions through global metagenomics.</title>
        <authorList>
            <person name="Schulz F."/>
            <person name="Roux S."/>
            <person name="Paez-Espino D."/>
            <person name="Jungbluth S."/>
            <person name="Walsh D.A."/>
            <person name="Denef V.J."/>
            <person name="McMahon K.D."/>
            <person name="Konstantinidis K.T."/>
            <person name="Eloe-Fadrosh E.A."/>
            <person name="Kyrpides N.C."/>
            <person name="Woyke T."/>
        </authorList>
    </citation>
    <scope>NUCLEOTIDE SEQUENCE</scope>
    <source>
        <strain evidence="1">GVMAG-M-3300023174-176</strain>
    </source>
</reference>
<organism evidence="1">
    <name type="scientific">viral metagenome</name>
    <dbReference type="NCBI Taxonomy" id="1070528"/>
    <lineage>
        <taxon>unclassified sequences</taxon>
        <taxon>metagenomes</taxon>
        <taxon>organismal metagenomes</taxon>
    </lineage>
</organism>
<accession>A0A6C0DGN4</accession>
<proteinExistence type="predicted"/>
<sequence length="125" mass="14410">MNISVHFVLFVLAVRFARRLTLKTLCDLSQISKVIERFRDRLFIKGIQMLLVRHSNILDKAVLQELLHHTALHDVTDQEQGGILLEVAFRLEVIQEFLESPLLSLAQPVHFIHQNGSTIGCRRMN</sequence>
<dbReference type="EMBL" id="MN739613">
    <property type="protein sequence ID" value="QHT15551.1"/>
    <property type="molecule type" value="Genomic_DNA"/>
</dbReference>
<name>A0A6C0DGN4_9ZZZZ</name>